<keyword evidence="3 6" id="KW-0812">Transmembrane</keyword>
<keyword evidence="2" id="KW-1003">Cell membrane</keyword>
<evidence type="ECO:0000256" key="2">
    <source>
        <dbReference type="ARBA" id="ARBA00022475"/>
    </source>
</evidence>
<accession>A0ABM7Y8T9</accession>
<keyword evidence="4 6" id="KW-1133">Transmembrane helix</keyword>
<dbReference type="EMBL" id="AP025637">
    <property type="protein sequence ID" value="BDG74492.1"/>
    <property type="molecule type" value="Genomic_DNA"/>
</dbReference>
<protein>
    <submittedName>
        <fullName evidence="7">Uncharacterized protein</fullName>
    </submittedName>
</protein>
<feature type="transmembrane region" description="Helical" evidence="6">
    <location>
        <begin position="104"/>
        <end position="125"/>
    </location>
</feature>
<feature type="transmembrane region" description="Helical" evidence="6">
    <location>
        <begin position="183"/>
        <end position="205"/>
    </location>
</feature>
<feature type="transmembrane region" description="Helical" evidence="6">
    <location>
        <begin position="145"/>
        <end position="177"/>
    </location>
</feature>
<dbReference type="InterPro" id="IPR017039">
    <property type="entry name" value="Virul_fac_BrkB"/>
</dbReference>
<organism evidence="7 8">
    <name type="scientific">Roseomonas fluvialis</name>
    <dbReference type="NCBI Taxonomy" id="1750527"/>
    <lineage>
        <taxon>Bacteria</taxon>
        <taxon>Pseudomonadati</taxon>
        <taxon>Pseudomonadota</taxon>
        <taxon>Alphaproteobacteria</taxon>
        <taxon>Acetobacterales</taxon>
        <taxon>Roseomonadaceae</taxon>
        <taxon>Roseomonas</taxon>
    </lineage>
</organism>
<comment type="subcellular location">
    <subcellularLocation>
        <location evidence="1">Cell membrane</location>
        <topology evidence="1">Multi-pass membrane protein</topology>
    </subcellularLocation>
</comment>
<feature type="transmembrane region" description="Helical" evidence="6">
    <location>
        <begin position="33"/>
        <end position="62"/>
    </location>
</feature>
<dbReference type="PANTHER" id="PTHR30213">
    <property type="entry name" value="INNER MEMBRANE PROTEIN YHJD"/>
    <property type="match status" value="1"/>
</dbReference>
<dbReference type="Proteomes" id="UP000831327">
    <property type="component" value="Chromosome"/>
</dbReference>
<dbReference type="PIRSF" id="PIRSF035875">
    <property type="entry name" value="RNase_BN"/>
    <property type="match status" value="1"/>
</dbReference>
<sequence>MDVMPPVRDRPRRRDSALAIAARMWREAASDRISLTAAGCAFYAMVALFPAIFLLVLVYGLAFDRETVEPQLEVLRELVPEDTFDLIAGRVHDLIELPRPRLEWGAIVSGGVAIWSASAGTRAMIGALNMAHNVTESRGFFHYHLLAIGITMAITIAVALAIASLVALPGIAALLGLPAPQAWTLRGTSMGTLLALVFLGLIVVYRLGPSGRHPGIVWTLPGAVVATLLWAAASAGFTLYVSHVATYDLMYGPLGAAIALMMWFWVSVFVVLLGAELNVSILETRASTRG</sequence>
<evidence type="ECO:0000256" key="5">
    <source>
        <dbReference type="ARBA" id="ARBA00023136"/>
    </source>
</evidence>
<reference evidence="7 8" key="1">
    <citation type="journal article" date="2016" name="Microbes Environ.">
        <title>Phylogenetically diverse aerobic anoxygenic phototrophic bacteria isolated from epilithic biofilms in Tama river, Japan.</title>
        <authorList>
            <person name="Hirose S."/>
            <person name="Matsuura K."/>
            <person name="Haruta S."/>
        </authorList>
    </citation>
    <scope>NUCLEOTIDE SEQUENCE [LARGE SCALE GENOMIC DNA]</scope>
    <source>
        <strain evidence="7 8">S08</strain>
    </source>
</reference>
<evidence type="ECO:0000313" key="8">
    <source>
        <dbReference type="Proteomes" id="UP000831327"/>
    </source>
</evidence>
<evidence type="ECO:0000256" key="4">
    <source>
        <dbReference type="ARBA" id="ARBA00022989"/>
    </source>
</evidence>
<feature type="transmembrane region" description="Helical" evidence="6">
    <location>
        <begin position="254"/>
        <end position="275"/>
    </location>
</feature>
<feature type="transmembrane region" description="Helical" evidence="6">
    <location>
        <begin position="217"/>
        <end position="242"/>
    </location>
</feature>
<evidence type="ECO:0000256" key="1">
    <source>
        <dbReference type="ARBA" id="ARBA00004651"/>
    </source>
</evidence>
<evidence type="ECO:0000256" key="6">
    <source>
        <dbReference type="SAM" id="Phobius"/>
    </source>
</evidence>
<keyword evidence="8" id="KW-1185">Reference proteome</keyword>
<gene>
    <name evidence="7" type="ORF">Rmf_44210</name>
</gene>
<name>A0ABM7Y8T9_9PROT</name>
<evidence type="ECO:0000313" key="7">
    <source>
        <dbReference type="EMBL" id="BDG74492.1"/>
    </source>
</evidence>
<keyword evidence="5 6" id="KW-0472">Membrane</keyword>
<dbReference type="NCBIfam" id="TIGR00765">
    <property type="entry name" value="yihY_not_rbn"/>
    <property type="match status" value="1"/>
</dbReference>
<proteinExistence type="predicted"/>
<dbReference type="PANTHER" id="PTHR30213:SF0">
    <property type="entry name" value="UPF0761 MEMBRANE PROTEIN YIHY"/>
    <property type="match status" value="1"/>
</dbReference>
<dbReference type="Pfam" id="PF03631">
    <property type="entry name" value="Virul_fac_BrkB"/>
    <property type="match status" value="1"/>
</dbReference>
<evidence type="ECO:0000256" key="3">
    <source>
        <dbReference type="ARBA" id="ARBA00022692"/>
    </source>
</evidence>